<proteinExistence type="predicted"/>
<gene>
    <name evidence="2" type="ORF">K6K41_18325</name>
</gene>
<evidence type="ECO:0000256" key="1">
    <source>
        <dbReference type="SAM" id="SignalP"/>
    </source>
</evidence>
<keyword evidence="1" id="KW-0732">Signal</keyword>
<dbReference type="AlphaFoldDB" id="A0A9E6UNR6"/>
<protein>
    <submittedName>
        <fullName evidence="2">Uncharacterized protein</fullName>
    </submittedName>
</protein>
<accession>A0A9E6UNR6</accession>
<organism evidence="2 3">
    <name type="scientific">Chenggangzhangella methanolivorans</name>
    <dbReference type="NCBI Taxonomy" id="1437009"/>
    <lineage>
        <taxon>Bacteria</taxon>
        <taxon>Pseudomonadati</taxon>
        <taxon>Pseudomonadota</taxon>
        <taxon>Alphaproteobacteria</taxon>
        <taxon>Hyphomicrobiales</taxon>
        <taxon>Methylopilaceae</taxon>
        <taxon>Chenggangzhangella</taxon>
    </lineage>
</organism>
<feature type="signal peptide" evidence="1">
    <location>
        <begin position="1"/>
        <end position="30"/>
    </location>
</feature>
<evidence type="ECO:0000313" key="2">
    <source>
        <dbReference type="EMBL" id="QZN98864.1"/>
    </source>
</evidence>
<evidence type="ECO:0000313" key="3">
    <source>
        <dbReference type="Proteomes" id="UP000825701"/>
    </source>
</evidence>
<dbReference type="EMBL" id="CP081869">
    <property type="protein sequence ID" value="QZN98864.1"/>
    <property type="molecule type" value="Genomic_DNA"/>
</dbReference>
<name>A0A9E6UNR6_9HYPH</name>
<dbReference type="KEGG" id="cmet:K6K41_18325"/>
<sequence>MMGSRTNPNQSVLRALIVALSALAAAAAFGAVVASALSIGGSRIKPSLQNPFESSRSSQ</sequence>
<feature type="chain" id="PRO_5038716510" evidence="1">
    <location>
        <begin position="31"/>
        <end position="59"/>
    </location>
</feature>
<reference evidence="2" key="1">
    <citation type="submission" date="2021-08" db="EMBL/GenBank/DDBJ databases">
        <authorList>
            <person name="Zhang H."/>
            <person name="Xu M."/>
            <person name="Yu Z."/>
            <person name="Yang L."/>
            <person name="Cai Y."/>
        </authorList>
    </citation>
    <scope>NUCLEOTIDE SEQUENCE</scope>
    <source>
        <strain evidence="2">CHL1</strain>
    </source>
</reference>
<dbReference type="Proteomes" id="UP000825701">
    <property type="component" value="Chromosome"/>
</dbReference>
<keyword evidence="3" id="KW-1185">Reference proteome</keyword>
<dbReference type="RefSeq" id="WP_261401852.1">
    <property type="nucleotide sequence ID" value="NZ_CP081869.1"/>
</dbReference>